<proteinExistence type="predicted"/>
<dbReference type="OrthoDB" id="6336662at2"/>
<reference evidence="4 5" key="1">
    <citation type="submission" date="2018-09" db="EMBL/GenBank/DDBJ databases">
        <title>Phylogeny of the Shewanellaceae, and recommendation for two new genera, Pseudoshewanella and Parashewanella.</title>
        <authorList>
            <person name="Wang G."/>
        </authorList>
    </citation>
    <scope>NUCLEOTIDE SEQUENCE [LARGE SCALE GENOMIC DNA]</scope>
    <source>
        <strain evidence="4 5">C51</strain>
    </source>
</reference>
<dbReference type="Pfam" id="PF13505">
    <property type="entry name" value="OMP_b-brl"/>
    <property type="match status" value="1"/>
</dbReference>
<sequence>MMKKTLLAIILAGFSTTAMAQWGAGVHYIGIMSNDSGPDVSLNGIQGSLSYRFDVGEGFDIIPELRYATGVGEDDVSVPSPIPGQVQTIDIELEAAFGLAVRAQYEWDNGFIIYGEPTYTRIDSKGTTSILGNNLSVDSDDWKLGIGAGVGYRLTDSLVVDFSYNRSNDVDIANIGLRFDF</sequence>
<organism evidence="4 5">
    <name type="scientific">Parashewanella curva</name>
    <dbReference type="NCBI Taxonomy" id="2338552"/>
    <lineage>
        <taxon>Bacteria</taxon>
        <taxon>Pseudomonadati</taxon>
        <taxon>Pseudomonadota</taxon>
        <taxon>Gammaproteobacteria</taxon>
        <taxon>Alteromonadales</taxon>
        <taxon>Shewanellaceae</taxon>
        <taxon>Parashewanella</taxon>
    </lineage>
</organism>
<dbReference type="InterPro" id="IPR027385">
    <property type="entry name" value="Beta-barrel_OMP"/>
</dbReference>
<evidence type="ECO:0000256" key="2">
    <source>
        <dbReference type="SAM" id="SignalP"/>
    </source>
</evidence>
<dbReference type="Gene3D" id="2.40.160.20">
    <property type="match status" value="1"/>
</dbReference>
<name>A0A3L8PVP6_9GAMM</name>
<evidence type="ECO:0000256" key="1">
    <source>
        <dbReference type="ARBA" id="ARBA00022729"/>
    </source>
</evidence>
<evidence type="ECO:0000259" key="3">
    <source>
        <dbReference type="Pfam" id="PF13505"/>
    </source>
</evidence>
<feature type="signal peptide" evidence="2">
    <location>
        <begin position="1"/>
        <end position="20"/>
    </location>
</feature>
<dbReference type="EMBL" id="QZEI01000036">
    <property type="protein sequence ID" value="RLV59394.1"/>
    <property type="molecule type" value="Genomic_DNA"/>
</dbReference>
<feature type="chain" id="PRO_5018182969" evidence="2">
    <location>
        <begin position="21"/>
        <end position="181"/>
    </location>
</feature>
<keyword evidence="1 2" id="KW-0732">Signal</keyword>
<dbReference type="Proteomes" id="UP000281474">
    <property type="component" value="Unassembled WGS sequence"/>
</dbReference>
<gene>
    <name evidence="4" type="ORF">D5018_12545</name>
</gene>
<dbReference type="InterPro" id="IPR011250">
    <property type="entry name" value="OMP/PagP_B-barrel"/>
</dbReference>
<evidence type="ECO:0000313" key="5">
    <source>
        <dbReference type="Proteomes" id="UP000281474"/>
    </source>
</evidence>
<dbReference type="SUPFAM" id="SSF56925">
    <property type="entry name" value="OMPA-like"/>
    <property type="match status" value="1"/>
</dbReference>
<accession>A0A3L8PVP6</accession>
<feature type="domain" description="Outer membrane protein beta-barrel" evidence="3">
    <location>
        <begin position="7"/>
        <end position="169"/>
    </location>
</feature>
<protein>
    <submittedName>
        <fullName evidence="4">Porin family protein</fullName>
    </submittedName>
</protein>
<comment type="caution">
    <text evidence="4">The sequence shown here is derived from an EMBL/GenBank/DDBJ whole genome shotgun (WGS) entry which is preliminary data.</text>
</comment>
<evidence type="ECO:0000313" key="4">
    <source>
        <dbReference type="EMBL" id="RLV59394.1"/>
    </source>
</evidence>
<keyword evidence="5" id="KW-1185">Reference proteome</keyword>
<dbReference type="RefSeq" id="WP_121839345.1">
    <property type="nucleotide sequence ID" value="NZ_ML014785.1"/>
</dbReference>
<dbReference type="AlphaFoldDB" id="A0A3L8PVP6"/>